<name>A0A6P4E7M8_DRORH</name>
<dbReference type="RefSeq" id="XP_016974055.1">
    <property type="nucleotide sequence ID" value="XM_017118566.1"/>
</dbReference>
<gene>
    <name evidence="2" type="primary">LOC108040897</name>
</gene>
<keyword evidence="1" id="KW-0472">Membrane</keyword>
<keyword evidence="1" id="KW-1133">Transmembrane helix</keyword>
<dbReference type="AlphaFoldDB" id="A0A6P4E7M8"/>
<reference evidence="2" key="1">
    <citation type="submission" date="2025-08" db="UniProtKB">
        <authorList>
            <consortium name="RefSeq"/>
        </authorList>
    </citation>
    <scope>IDENTIFICATION</scope>
</reference>
<sequence>MGVLTSNCCCSEKPSPVRVIVERTRDSVTNILTKCRKVGNGARQAVKRARNRHRENRITLQCSKSTIERYRFCSSFGCEDVATGVLLLMILLLFLLGLHLVRRYNHTFAYGSGGCLSTVFWTYEECLIMT</sequence>
<evidence type="ECO:0000256" key="1">
    <source>
        <dbReference type="SAM" id="Phobius"/>
    </source>
</evidence>
<evidence type="ECO:0000313" key="2">
    <source>
        <dbReference type="RefSeq" id="XP_016974055.1"/>
    </source>
</evidence>
<dbReference type="OMA" id="YNHTFAY"/>
<proteinExistence type="predicted"/>
<dbReference type="OrthoDB" id="7868201at2759"/>
<accession>A0A6P4E7M8</accession>
<keyword evidence="1" id="KW-0812">Transmembrane</keyword>
<organism evidence="2">
    <name type="scientific">Drosophila rhopaloa</name>
    <name type="common">Fruit fly</name>
    <dbReference type="NCBI Taxonomy" id="1041015"/>
    <lineage>
        <taxon>Eukaryota</taxon>
        <taxon>Metazoa</taxon>
        <taxon>Ecdysozoa</taxon>
        <taxon>Arthropoda</taxon>
        <taxon>Hexapoda</taxon>
        <taxon>Insecta</taxon>
        <taxon>Pterygota</taxon>
        <taxon>Neoptera</taxon>
        <taxon>Endopterygota</taxon>
        <taxon>Diptera</taxon>
        <taxon>Brachycera</taxon>
        <taxon>Muscomorpha</taxon>
        <taxon>Ephydroidea</taxon>
        <taxon>Drosophilidae</taxon>
        <taxon>Drosophila</taxon>
        <taxon>Sophophora</taxon>
    </lineage>
</organism>
<protein>
    <submittedName>
        <fullName evidence="2">Uncharacterized protein LOC108040897</fullName>
    </submittedName>
</protein>
<feature type="transmembrane region" description="Helical" evidence="1">
    <location>
        <begin position="81"/>
        <end position="101"/>
    </location>
</feature>